<dbReference type="Gene3D" id="3.50.50.60">
    <property type="entry name" value="FAD/NAD(P)-binding domain"/>
    <property type="match status" value="1"/>
</dbReference>
<dbReference type="InterPro" id="IPR036188">
    <property type="entry name" value="FAD/NAD-bd_sf"/>
</dbReference>
<dbReference type="PANTHER" id="PTHR13847">
    <property type="entry name" value="SARCOSINE DEHYDROGENASE-RELATED"/>
    <property type="match status" value="1"/>
</dbReference>
<evidence type="ECO:0000313" key="3">
    <source>
        <dbReference type="Proteomes" id="UP000190831"/>
    </source>
</evidence>
<dbReference type="Proteomes" id="UP000190831">
    <property type="component" value="Chromosome G"/>
</dbReference>
<accession>A0A1G4MH31</accession>
<dbReference type="AlphaFoldDB" id="A0A1G4MH31"/>
<dbReference type="Pfam" id="PF01266">
    <property type="entry name" value="DAO"/>
    <property type="match status" value="1"/>
</dbReference>
<dbReference type="Gene3D" id="3.30.9.10">
    <property type="entry name" value="D-Amino Acid Oxidase, subunit A, domain 2"/>
    <property type="match status" value="1"/>
</dbReference>
<dbReference type="STRING" id="4955.A0A1G4MH31"/>
<organism evidence="2 3">
    <name type="scientific">Lachancea fermentati</name>
    <name type="common">Zygosaccharomyces fermentati</name>
    <dbReference type="NCBI Taxonomy" id="4955"/>
    <lineage>
        <taxon>Eukaryota</taxon>
        <taxon>Fungi</taxon>
        <taxon>Dikarya</taxon>
        <taxon>Ascomycota</taxon>
        <taxon>Saccharomycotina</taxon>
        <taxon>Saccharomycetes</taxon>
        <taxon>Saccharomycetales</taxon>
        <taxon>Saccharomycetaceae</taxon>
        <taxon>Lachancea</taxon>
    </lineage>
</organism>
<feature type="domain" description="FAD dependent oxidoreductase" evidence="1">
    <location>
        <begin position="37"/>
        <end position="413"/>
    </location>
</feature>
<dbReference type="OMA" id="GVQMSVH"/>
<reference evidence="2 3" key="1">
    <citation type="submission" date="2016-03" db="EMBL/GenBank/DDBJ databases">
        <authorList>
            <person name="Devillers H."/>
        </authorList>
    </citation>
    <scope>NUCLEOTIDE SEQUENCE [LARGE SCALE GENOMIC DNA]</scope>
    <source>
        <strain evidence="2">CBS 6772</strain>
    </source>
</reference>
<dbReference type="OrthoDB" id="429143at2759"/>
<name>A0A1G4MH31_LACFM</name>
<evidence type="ECO:0000259" key="1">
    <source>
        <dbReference type="Pfam" id="PF01266"/>
    </source>
</evidence>
<protein>
    <submittedName>
        <fullName evidence="2">LAFE_0G05578g1_1</fullName>
    </submittedName>
</protein>
<proteinExistence type="predicted"/>
<keyword evidence="3" id="KW-1185">Reference proteome</keyword>
<dbReference type="PANTHER" id="PTHR13847:SF279">
    <property type="entry name" value="FAD DEPENDENT OXIDOREDUCTASE DOMAIN-CONTAINING PROTEIN-RELATED"/>
    <property type="match status" value="1"/>
</dbReference>
<dbReference type="EMBL" id="LT598486">
    <property type="protein sequence ID" value="SCW03217.1"/>
    <property type="molecule type" value="Genomic_DNA"/>
</dbReference>
<evidence type="ECO:0000313" key="2">
    <source>
        <dbReference type="EMBL" id="SCW03217.1"/>
    </source>
</evidence>
<sequence length="454" mass="50158">MSSKFLPVDNPTKSFWHSRADQFAKHRTTPTLPAHADVVIIGSGYAGTTTAYYLMKGSSTPLNVTMLEARDVCSGATGRNGGHLKPDLYYNTLSFTDKYGEKGCADIANFEYAHIAAMKELIEAEQIDCDFVLTRAVDVHLSPEANERCLRNYQAMMKNPYITCKSDLQLLTGEQAKVTSKSEDTEVAVSYTAGQMWPYKLITTILKRLIDKYGLNLQTNTPALSVSKLSDGKWEIVTPRGSIVTSKVVLATNAYTASVDSRFIDKIVPIKGICCHITASNKSERTPHLSNTYGIRNDHLADGDYLINRPDGSVVVGGAKKHIFPFKERFYNNVDDSSLIDGTSDYFTDDYMQKRFYTWKNFESKPDYIWSGILGYTDDSLPYVGEIEPGKYIIAGFHGHGMPRVLLCAKALALALETGAEVEGIPDSFKATPKRLASTQNTILKALGTPTAKL</sequence>
<dbReference type="GO" id="GO:0005737">
    <property type="term" value="C:cytoplasm"/>
    <property type="evidence" value="ECO:0007669"/>
    <property type="project" value="TreeGrafter"/>
</dbReference>
<dbReference type="SUPFAM" id="SSF51905">
    <property type="entry name" value="FAD/NAD(P)-binding domain"/>
    <property type="match status" value="1"/>
</dbReference>
<dbReference type="InterPro" id="IPR006076">
    <property type="entry name" value="FAD-dep_OxRdtase"/>
</dbReference>
<gene>
    <name evidence="2" type="ORF">LAFE_0G05578G</name>
</gene>